<evidence type="ECO:0000313" key="1">
    <source>
        <dbReference type="EMBL" id="ALS24765.1"/>
    </source>
</evidence>
<dbReference type="EMBL" id="CP013652">
    <property type="protein sequence ID" value="ALS24765.1"/>
    <property type="molecule type" value="Genomic_DNA"/>
</dbReference>
<name>A0A0U2WBB9_9BACL</name>
<dbReference type="KEGG" id="pnp:IJ22_44790"/>
<proteinExistence type="predicted"/>
<organism evidence="1 2">
    <name type="scientific">Paenibacillus naphthalenovorans</name>
    <dbReference type="NCBI Taxonomy" id="162209"/>
    <lineage>
        <taxon>Bacteria</taxon>
        <taxon>Bacillati</taxon>
        <taxon>Bacillota</taxon>
        <taxon>Bacilli</taxon>
        <taxon>Bacillales</taxon>
        <taxon>Paenibacillaceae</taxon>
        <taxon>Paenibacillus</taxon>
    </lineage>
</organism>
<sequence>MKQWILKLWKRKERKREDAIQNDRLLLVQEIRKAHLEWETAQKRFDYVIEKEQIDYAVFALETAEKRFEMLIRQAKNMRISPNEVWSSFVLEESS</sequence>
<dbReference type="Proteomes" id="UP000061660">
    <property type="component" value="Chromosome"/>
</dbReference>
<dbReference type="Pfam" id="PF10704">
    <property type="entry name" value="DUF2508"/>
    <property type="match status" value="1"/>
</dbReference>
<gene>
    <name evidence="1" type="ORF">IJ22_44790</name>
</gene>
<evidence type="ECO:0000313" key="2">
    <source>
        <dbReference type="Proteomes" id="UP000061660"/>
    </source>
</evidence>
<reference evidence="2" key="1">
    <citation type="submission" date="2015-12" db="EMBL/GenBank/DDBJ databases">
        <title>Complete genome sequences of two moderately thermophilic Paenibacillus species.</title>
        <authorList>
            <person name="Butler R.III."/>
            <person name="Wang J."/>
            <person name="Stark B.C."/>
            <person name="Pombert J.-F."/>
        </authorList>
    </citation>
    <scope>NUCLEOTIDE SEQUENCE [LARGE SCALE GENOMIC DNA]</scope>
    <source>
        <strain evidence="2">32O-Y</strain>
    </source>
</reference>
<keyword evidence="2" id="KW-1185">Reference proteome</keyword>
<dbReference type="OrthoDB" id="2649829at2"/>
<dbReference type="RefSeq" id="WP_062410315.1">
    <property type="nucleotide sequence ID" value="NZ_BJCS01000013.1"/>
</dbReference>
<reference evidence="1 2" key="2">
    <citation type="journal article" date="2016" name="Genome Announc.">
        <title>Complete Genome Sequences of Two Interactive Moderate Thermophiles, Paenibacillus napthalenovorans 32O-Y and Paenibacillus sp. 32O-W.</title>
        <authorList>
            <person name="Butler R.R.III."/>
            <person name="Wang J."/>
            <person name="Stark B.C."/>
            <person name="Pombert J.F."/>
        </authorList>
    </citation>
    <scope>NUCLEOTIDE SEQUENCE [LARGE SCALE GENOMIC DNA]</scope>
    <source>
        <strain evidence="1 2">32O-Y</strain>
    </source>
</reference>
<protein>
    <submittedName>
        <fullName evidence="1">Uncharacterized protein</fullName>
    </submittedName>
</protein>
<dbReference type="InterPro" id="IPR019644">
    <property type="entry name" value="DUF2508"/>
</dbReference>
<dbReference type="AlphaFoldDB" id="A0A0U2WBB9"/>
<dbReference type="STRING" id="162209.IJ22_44790"/>
<accession>A0A0U2WBB9</accession>
<dbReference type="PATRIC" id="fig|162209.4.peg.4728"/>